<evidence type="ECO:0000256" key="1">
    <source>
        <dbReference type="SAM" id="SignalP"/>
    </source>
</evidence>
<dbReference type="Proteomes" id="UP000574390">
    <property type="component" value="Unassembled WGS sequence"/>
</dbReference>
<sequence length="161" mass="17609">MPRSATLRLALPWASSALSLSMKRTKVNMNVDGHMIKPLVDTGSDFSYLVYGGWYESLYGLGSCKYLISGCYFCPPTDPCGLDTLLAQKVVVHTYGGGDVNKFVSRKVNVKVGKRRIHNITIGLMVGSTRVLGNKQPLADLVSLGTPDYVYSIVPRRCACE</sequence>
<gene>
    <name evidence="2" type="ORF">FOZ60_013938</name>
    <name evidence="3" type="ORF">FOZ62_000345</name>
</gene>
<evidence type="ECO:0000313" key="4">
    <source>
        <dbReference type="Proteomes" id="UP000541610"/>
    </source>
</evidence>
<comment type="caution">
    <text evidence="2">The sequence shown here is derived from an EMBL/GenBank/DDBJ whole genome shotgun (WGS) entry which is preliminary data.</text>
</comment>
<dbReference type="Proteomes" id="UP000541610">
    <property type="component" value="Unassembled WGS sequence"/>
</dbReference>
<dbReference type="AlphaFoldDB" id="A0A7J6P8K4"/>
<reference evidence="4 5" key="1">
    <citation type="submission" date="2020-04" db="EMBL/GenBank/DDBJ databases">
        <title>Perkinsus olseni comparative genomics.</title>
        <authorList>
            <person name="Bogema D.R."/>
        </authorList>
    </citation>
    <scope>NUCLEOTIDE SEQUENCE [LARGE SCALE GENOMIC DNA]</scope>
    <source>
        <strain evidence="2">00978-12</strain>
        <strain evidence="3">ATCC PRA-205</strain>
    </source>
</reference>
<accession>A0A7J6P8K4</accession>
<feature type="chain" id="PRO_5036205573" description="Peptidase A2 domain-containing protein" evidence="1">
    <location>
        <begin position="18"/>
        <end position="161"/>
    </location>
</feature>
<proteinExistence type="predicted"/>
<evidence type="ECO:0000313" key="5">
    <source>
        <dbReference type="Proteomes" id="UP000574390"/>
    </source>
</evidence>
<evidence type="ECO:0008006" key="6">
    <source>
        <dbReference type="Google" id="ProtNLM"/>
    </source>
</evidence>
<dbReference type="OrthoDB" id="416797at2759"/>
<organism evidence="2 4">
    <name type="scientific">Perkinsus olseni</name>
    <name type="common">Perkinsus atlanticus</name>
    <dbReference type="NCBI Taxonomy" id="32597"/>
    <lineage>
        <taxon>Eukaryota</taxon>
        <taxon>Sar</taxon>
        <taxon>Alveolata</taxon>
        <taxon>Perkinsozoa</taxon>
        <taxon>Perkinsea</taxon>
        <taxon>Perkinsida</taxon>
        <taxon>Perkinsidae</taxon>
        <taxon>Perkinsus</taxon>
    </lineage>
</organism>
<dbReference type="EMBL" id="JABANM010019942">
    <property type="protein sequence ID" value="KAF4723671.1"/>
    <property type="molecule type" value="Genomic_DNA"/>
</dbReference>
<evidence type="ECO:0000313" key="3">
    <source>
        <dbReference type="EMBL" id="KAF4723671.1"/>
    </source>
</evidence>
<feature type="signal peptide" evidence="1">
    <location>
        <begin position="1"/>
        <end position="17"/>
    </location>
</feature>
<keyword evidence="1" id="KW-0732">Signal</keyword>
<evidence type="ECO:0000313" key="2">
    <source>
        <dbReference type="EMBL" id="KAF4692197.1"/>
    </source>
</evidence>
<name>A0A7J6P8K4_PEROL</name>
<dbReference type="EMBL" id="JABANP010000064">
    <property type="protein sequence ID" value="KAF4692197.1"/>
    <property type="molecule type" value="Genomic_DNA"/>
</dbReference>
<protein>
    <recommendedName>
        <fullName evidence="6">Peptidase A2 domain-containing protein</fullName>
    </recommendedName>
</protein>